<feature type="compositionally biased region" description="Basic and acidic residues" evidence="3">
    <location>
        <begin position="485"/>
        <end position="498"/>
    </location>
</feature>
<dbReference type="EMBL" id="CDMZ01005918">
    <property type="protein sequence ID" value="CEM55864.1"/>
    <property type="molecule type" value="Genomic_DNA"/>
</dbReference>
<dbReference type="PANTHER" id="PTHR45973:SF35">
    <property type="entry name" value="LEUCINE-RICH REPEAT-CONTAINING PROTEIN 43"/>
    <property type="match status" value="1"/>
</dbReference>
<dbReference type="InterPro" id="IPR001611">
    <property type="entry name" value="Leu-rich_rpt"/>
</dbReference>
<dbReference type="SMART" id="SM00369">
    <property type="entry name" value="LRR_TYP"/>
    <property type="match status" value="4"/>
</dbReference>
<feature type="region of interest" description="Disordered" evidence="3">
    <location>
        <begin position="995"/>
        <end position="1067"/>
    </location>
</feature>
<keyword evidence="1" id="KW-0433">Leucine-rich repeat</keyword>
<feature type="compositionally biased region" description="Basic and acidic residues" evidence="3">
    <location>
        <begin position="752"/>
        <end position="770"/>
    </location>
</feature>
<evidence type="ECO:0000256" key="3">
    <source>
        <dbReference type="SAM" id="MobiDB-lite"/>
    </source>
</evidence>
<dbReference type="VEuPathDB" id="CryptoDB:Cvel_13903"/>
<dbReference type="InterPro" id="IPR032675">
    <property type="entry name" value="LRR_dom_sf"/>
</dbReference>
<feature type="region of interest" description="Disordered" evidence="3">
    <location>
        <begin position="395"/>
        <end position="523"/>
    </location>
</feature>
<dbReference type="SMART" id="SM00365">
    <property type="entry name" value="LRR_SD22"/>
    <property type="match status" value="5"/>
</dbReference>
<accession>A0A0G4IFF2</accession>
<reference evidence="4" key="1">
    <citation type="submission" date="2014-11" db="EMBL/GenBank/DDBJ databases">
        <authorList>
            <person name="Otto D Thomas"/>
            <person name="Naeem Raeece"/>
        </authorList>
    </citation>
    <scope>NUCLEOTIDE SEQUENCE</scope>
</reference>
<feature type="compositionally biased region" description="Low complexity" evidence="3">
    <location>
        <begin position="429"/>
        <end position="441"/>
    </location>
</feature>
<sequence>MLSASHHARVLRALNPSTSPATHLTKTKTASTEATDDPTRLNVAEAQATQQKAVKGKERDDSMGASKRFFGWHGPSPRLDDYAAALGLPPKDIPPGSPNTSGVLCDRLLEDVKLPHRCKSSAIVRAAQMGHVAILEAPLAPGNPVFVCRSPQMTSNNPLRVDLEDLELSSFPVLVSGPSSVENVGSVQLMSLRGNRVHRLKSGSLAEMGRLRVLDVGGNRLEQLEGLEGLSELLVLLAGRNQLSRLTGLEYLCRLDVLDLGTNLVGRSLRHIEPDAFLNLKELRILRLTGNRLRRLEHLSHLVSLVELSAGANEIESARDLSVSALPNLSRLFLENNRIDSLVNLHKIPEATKLKELALSGNPLALSPSYRSQVLECLPRLSFLDGVAVPEKQQIQNSAEVSREGRTEVSDKSVNSASQHPPPLPPPSRVTTQTTRGTGSQRPRHDAPPGVGASLLAVDRQEAPGAGDPTSPSPSPSPSSAGPPLDRDRERERKEKPAKGSSPSGPSSSSGGGGQGQPLPSRQDVLSEIRSQWDAAAVARKVGSCRYGYVKREESFELFIYGRGLDALDKEEYRQAVSSLHFLYVPASHIGRAVKRLSAFVSLSALTLSKNLLETPEDLRPLTVLPSLRRLIVLHNGLVSRQWSLLQGGTPPKVSSIDGLESSVLPGGGAPGASQLHRQRESGRAHLLLSVSSVLPQLHFFNGSPIGLDLRQQAAGLTEALSGLSSLPPPLRSEDPSPLSLVPVGDAGVGGQRDRTDLFKEKDGLKEREQKRRKGRRGEEGDTALKEGAPCRLPVHLCREAGDDSVGLAESVERAVSSKIVLLAAAAVAAAKPHSSSSSGTTRERERQRKAAAELAFERQSAARASDLACALLADAARCASRRSRVEAAFRSCVRRLVREAFWEAETGRPWPVEEPVKPVRVAANQEEAIDCPARPPVFSLVTQDKFFLGTVQKSRLMRNRERRVKAENDLAAAERLRRMDRMRAQLPFLLDLQAIGGGPRNRGQREGGNQTGETEGQHGGLGSTLQVPSPNDFGPLPVSPPPHFPLNENGGDQTASTVASSAGYGS</sequence>
<dbReference type="InterPro" id="IPR050576">
    <property type="entry name" value="Cilia_flagella_integrity"/>
</dbReference>
<evidence type="ECO:0000256" key="1">
    <source>
        <dbReference type="ARBA" id="ARBA00022614"/>
    </source>
</evidence>
<feature type="region of interest" description="Disordered" evidence="3">
    <location>
        <begin position="831"/>
        <end position="851"/>
    </location>
</feature>
<evidence type="ECO:0008006" key="5">
    <source>
        <dbReference type="Google" id="ProtNLM"/>
    </source>
</evidence>
<dbReference type="Gene3D" id="3.80.10.10">
    <property type="entry name" value="Ribonuclease Inhibitor"/>
    <property type="match status" value="3"/>
</dbReference>
<feature type="compositionally biased region" description="Low complexity" evidence="3">
    <location>
        <begin position="500"/>
        <end position="509"/>
    </location>
</feature>
<feature type="compositionally biased region" description="Polar residues" evidence="3">
    <location>
        <begin position="15"/>
        <end position="33"/>
    </location>
</feature>
<protein>
    <recommendedName>
        <fullName evidence="5">U2A'/phosphoprotein 32 family A C-terminal domain-containing protein</fullName>
    </recommendedName>
</protein>
<proteinExistence type="predicted"/>
<dbReference type="PANTHER" id="PTHR45973">
    <property type="entry name" value="PROTEIN PHOSPHATASE 1 REGULATORY SUBUNIT SDS22-RELATED"/>
    <property type="match status" value="1"/>
</dbReference>
<feature type="region of interest" description="Disordered" evidence="3">
    <location>
        <begin position="1"/>
        <end position="40"/>
    </location>
</feature>
<feature type="compositionally biased region" description="Basic residues" evidence="3">
    <location>
        <begin position="1"/>
        <end position="10"/>
    </location>
</feature>
<dbReference type="AlphaFoldDB" id="A0A0G4IFF2"/>
<evidence type="ECO:0000256" key="2">
    <source>
        <dbReference type="ARBA" id="ARBA00022737"/>
    </source>
</evidence>
<evidence type="ECO:0000313" key="4">
    <source>
        <dbReference type="EMBL" id="CEM55864.1"/>
    </source>
</evidence>
<feature type="compositionally biased region" description="Polar residues" evidence="3">
    <location>
        <begin position="1051"/>
        <end position="1061"/>
    </location>
</feature>
<dbReference type="InterPro" id="IPR003591">
    <property type="entry name" value="Leu-rich_rpt_typical-subtyp"/>
</dbReference>
<keyword evidence="2" id="KW-0677">Repeat</keyword>
<feature type="region of interest" description="Disordered" evidence="3">
    <location>
        <begin position="726"/>
        <end position="786"/>
    </location>
</feature>
<gene>
    <name evidence="4" type="ORF">Cvel_13903</name>
</gene>
<dbReference type="SUPFAM" id="SSF52058">
    <property type="entry name" value="L domain-like"/>
    <property type="match status" value="2"/>
</dbReference>
<feature type="compositionally biased region" description="Basic and acidic residues" evidence="3">
    <location>
        <begin position="842"/>
        <end position="851"/>
    </location>
</feature>
<organism evidence="4">
    <name type="scientific">Chromera velia CCMP2878</name>
    <dbReference type="NCBI Taxonomy" id="1169474"/>
    <lineage>
        <taxon>Eukaryota</taxon>
        <taxon>Sar</taxon>
        <taxon>Alveolata</taxon>
        <taxon>Colpodellida</taxon>
        <taxon>Chromeraceae</taxon>
        <taxon>Chromera</taxon>
    </lineage>
</organism>
<feature type="compositionally biased region" description="Basic and acidic residues" evidence="3">
    <location>
        <begin position="401"/>
        <end position="411"/>
    </location>
</feature>
<dbReference type="Pfam" id="PF14580">
    <property type="entry name" value="LRR_9"/>
    <property type="match status" value="1"/>
</dbReference>
<dbReference type="PROSITE" id="PS51450">
    <property type="entry name" value="LRR"/>
    <property type="match status" value="3"/>
</dbReference>
<name>A0A0G4IFF2_9ALVE</name>